<dbReference type="PROSITE" id="PS00216">
    <property type="entry name" value="SUGAR_TRANSPORT_1"/>
    <property type="match status" value="2"/>
</dbReference>
<dbReference type="Pfam" id="PF00083">
    <property type="entry name" value="Sugar_tr"/>
    <property type="match status" value="1"/>
</dbReference>
<dbReference type="GO" id="GO:0005351">
    <property type="term" value="F:carbohydrate:proton symporter activity"/>
    <property type="evidence" value="ECO:0007669"/>
    <property type="project" value="TreeGrafter"/>
</dbReference>
<dbReference type="Proteomes" id="UP001309876">
    <property type="component" value="Unassembled WGS sequence"/>
</dbReference>
<evidence type="ECO:0000256" key="6">
    <source>
        <dbReference type="ARBA" id="ARBA00023136"/>
    </source>
</evidence>
<evidence type="ECO:0000256" key="8">
    <source>
        <dbReference type="SAM" id="Phobius"/>
    </source>
</evidence>
<dbReference type="InterPro" id="IPR003663">
    <property type="entry name" value="Sugar/inositol_transpt"/>
</dbReference>
<organism evidence="10 11">
    <name type="scientific">Lithohypha guttulata</name>
    <dbReference type="NCBI Taxonomy" id="1690604"/>
    <lineage>
        <taxon>Eukaryota</taxon>
        <taxon>Fungi</taxon>
        <taxon>Dikarya</taxon>
        <taxon>Ascomycota</taxon>
        <taxon>Pezizomycotina</taxon>
        <taxon>Eurotiomycetes</taxon>
        <taxon>Chaetothyriomycetidae</taxon>
        <taxon>Chaetothyriales</taxon>
        <taxon>Trichomeriaceae</taxon>
        <taxon>Lithohypha</taxon>
    </lineage>
</organism>
<proteinExistence type="inferred from homology"/>
<feature type="transmembrane region" description="Helical" evidence="8">
    <location>
        <begin position="186"/>
        <end position="205"/>
    </location>
</feature>
<feature type="transmembrane region" description="Helical" evidence="8">
    <location>
        <begin position="477"/>
        <end position="497"/>
    </location>
</feature>
<feature type="transmembrane region" description="Helical" evidence="8">
    <location>
        <begin position="447"/>
        <end position="465"/>
    </location>
</feature>
<feature type="transmembrane region" description="Helical" evidence="8">
    <location>
        <begin position="128"/>
        <end position="150"/>
    </location>
</feature>
<evidence type="ECO:0000313" key="11">
    <source>
        <dbReference type="Proteomes" id="UP001309876"/>
    </source>
</evidence>
<keyword evidence="4 8" id="KW-0812">Transmembrane</keyword>
<reference evidence="10 11" key="1">
    <citation type="submission" date="2023-08" db="EMBL/GenBank/DDBJ databases">
        <title>Black Yeasts Isolated from many extreme environments.</title>
        <authorList>
            <person name="Coleine C."/>
            <person name="Stajich J.E."/>
            <person name="Selbmann L."/>
        </authorList>
    </citation>
    <scope>NUCLEOTIDE SEQUENCE [LARGE SCALE GENOMIC DNA]</scope>
    <source>
        <strain evidence="10 11">CCFEE 5910</strain>
    </source>
</reference>
<dbReference type="InterPro" id="IPR005829">
    <property type="entry name" value="Sugar_transporter_CS"/>
</dbReference>
<feature type="transmembrane region" description="Helical" evidence="8">
    <location>
        <begin position="309"/>
        <end position="337"/>
    </location>
</feature>
<keyword evidence="6 8" id="KW-0472">Membrane</keyword>
<accession>A0AAN7SMV2</accession>
<evidence type="ECO:0000313" key="10">
    <source>
        <dbReference type="EMBL" id="KAK5080743.1"/>
    </source>
</evidence>
<dbReference type="NCBIfam" id="TIGR00879">
    <property type="entry name" value="SP"/>
    <property type="match status" value="1"/>
</dbReference>
<evidence type="ECO:0000256" key="7">
    <source>
        <dbReference type="RuleBase" id="RU003346"/>
    </source>
</evidence>
<dbReference type="GO" id="GO:0016020">
    <property type="term" value="C:membrane"/>
    <property type="evidence" value="ECO:0007669"/>
    <property type="project" value="UniProtKB-SubCell"/>
</dbReference>
<keyword evidence="11" id="KW-1185">Reference proteome</keyword>
<dbReference type="SUPFAM" id="SSF103473">
    <property type="entry name" value="MFS general substrate transporter"/>
    <property type="match status" value="1"/>
</dbReference>
<dbReference type="PANTHER" id="PTHR48022:SF79">
    <property type="entry name" value="LACTOSE PERMEASE, PUTATIVE (AFU_ORTHOLOGUE AFUA_6G01860)-RELATED"/>
    <property type="match status" value="1"/>
</dbReference>
<feature type="transmembrane region" description="Helical" evidence="8">
    <location>
        <begin position="349"/>
        <end position="371"/>
    </location>
</feature>
<dbReference type="PANTHER" id="PTHR48022">
    <property type="entry name" value="PLASTIDIC GLUCOSE TRANSPORTER 4"/>
    <property type="match status" value="1"/>
</dbReference>
<dbReference type="InterPro" id="IPR036259">
    <property type="entry name" value="MFS_trans_sf"/>
</dbReference>
<dbReference type="FunFam" id="1.20.1250.20:FF:000134">
    <property type="entry name" value="MFS sugar transporter protein"/>
    <property type="match status" value="1"/>
</dbReference>
<feature type="transmembrane region" description="Helical" evidence="8">
    <location>
        <begin position="404"/>
        <end position="426"/>
    </location>
</feature>
<protein>
    <recommendedName>
        <fullName evidence="9">Major facilitator superfamily (MFS) profile domain-containing protein</fullName>
    </recommendedName>
</protein>
<evidence type="ECO:0000256" key="4">
    <source>
        <dbReference type="ARBA" id="ARBA00022692"/>
    </source>
</evidence>
<dbReference type="InterPro" id="IPR005828">
    <property type="entry name" value="MFS_sugar_transport-like"/>
</dbReference>
<dbReference type="Gene3D" id="1.20.1250.20">
    <property type="entry name" value="MFS general substrate transporter like domains"/>
    <property type="match status" value="1"/>
</dbReference>
<evidence type="ECO:0000256" key="3">
    <source>
        <dbReference type="ARBA" id="ARBA00022448"/>
    </source>
</evidence>
<sequence length="543" mass="59480">MEKETATTQTTEHVDKVPGASSVGAKETRVLNVAYSDAIAKDNQSPWAATMLKLYAIVALVTMNNCGNGFDGTIMSSVNAMDPFHDYFGTSMQGASIGAVFALYNVGQIVGCFVAAPASDGLGRRKAMACGSVFLIIGAVIQAAAMNIGTFMAGRFFLGFGCTLSMTAAPIYLVEIAYPSWRGALSGLYNVFGWYIGSLASTWTAYGTGRLTTNWSWRIPIMIQIVPALIVLCFVWFIPESPRWLTLHGKSDEARAVLIKYHGAGNPDSAVVNLEIDEMHEQINTQAEIEAGQKWWDYRMLVNNKENLYRMYLVFLVAVFSQFIGGSVITYFLPVILENVGITSSSQQLLLNGVNVIFGFLSGTAGSFCVEKFGRRQLFLWGTFLTGIVYIPINVIAAKADGHVSTAAGYAFIAMIFLYGIIWSFCWTPLQALYPTEVLRTDIRAKGMATSSLFSGVSGFINTYATPVALQNIGWRTYTVFLVLHFVQWGLMWQAIVETKGRSLEELDEIFKAAKPVKASMKRHEVIIHSGIGITTDRGETDA</sequence>
<dbReference type="PROSITE" id="PS50850">
    <property type="entry name" value="MFS"/>
    <property type="match status" value="1"/>
</dbReference>
<feature type="transmembrane region" description="Helical" evidence="8">
    <location>
        <begin position="217"/>
        <end position="238"/>
    </location>
</feature>
<feature type="transmembrane region" description="Helical" evidence="8">
    <location>
        <begin position="378"/>
        <end position="398"/>
    </location>
</feature>
<feature type="domain" description="Major facilitator superfamily (MFS) profile" evidence="9">
    <location>
        <begin position="57"/>
        <end position="500"/>
    </location>
</feature>
<evidence type="ECO:0000259" key="9">
    <source>
        <dbReference type="PROSITE" id="PS50850"/>
    </source>
</evidence>
<evidence type="ECO:0000256" key="5">
    <source>
        <dbReference type="ARBA" id="ARBA00022989"/>
    </source>
</evidence>
<comment type="subcellular location">
    <subcellularLocation>
        <location evidence="1">Membrane</location>
        <topology evidence="1">Multi-pass membrane protein</topology>
    </subcellularLocation>
</comment>
<dbReference type="EMBL" id="JAVRRJ010000012">
    <property type="protein sequence ID" value="KAK5080743.1"/>
    <property type="molecule type" value="Genomic_DNA"/>
</dbReference>
<comment type="caution">
    <text evidence="10">The sequence shown here is derived from an EMBL/GenBank/DDBJ whole genome shotgun (WGS) entry which is preliminary data.</text>
</comment>
<evidence type="ECO:0000256" key="1">
    <source>
        <dbReference type="ARBA" id="ARBA00004141"/>
    </source>
</evidence>
<comment type="similarity">
    <text evidence="2 7">Belongs to the major facilitator superfamily. Sugar transporter (TC 2.A.1.1) family.</text>
</comment>
<evidence type="ECO:0000256" key="2">
    <source>
        <dbReference type="ARBA" id="ARBA00010992"/>
    </source>
</evidence>
<feature type="transmembrane region" description="Helical" evidence="8">
    <location>
        <begin position="156"/>
        <end position="174"/>
    </location>
</feature>
<keyword evidence="3 7" id="KW-0813">Transport</keyword>
<keyword evidence="5 8" id="KW-1133">Transmembrane helix</keyword>
<dbReference type="InterPro" id="IPR050360">
    <property type="entry name" value="MFS_Sugar_Transporters"/>
</dbReference>
<dbReference type="AlphaFoldDB" id="A0AAN7SMV2"/>
<gene>
    <name evidence="10" type="ORF">LTR05_008448</name>
</gene>
<feature type="transmembrane region" description="Helical" evidence="8">
    <location>
        <begin position="95"/>
        <end position="116"/>
    </location>
</feature>
<dbReference type="InterPro" id="IPR020846">
    <property type="entry name" value="MFS_dom"/>
</dbReference>
<name>A0AAN7SMV2_9EURO</name>